<organism evidence="6 7">
    <name type="scientific">Carex littledalei</name>
    <dbReference type="NCBI Taxonomy" id="544730"/>
    <lineage>
        <taxon>Eukaryota</taxon>
        <taxon>Viridiplantae</taxon>
        <taxon>Streptophyta</taxon>
        <taxon>Embryophyta</taxon>
        <taxon>Tracheophyta</taxon>
        <taxon>Spermatophyta</taxon>
        <taxon>Magnoliopsida</taxon>
        <taxon>Liliopsida</taxon>
        <taxon>Poales</taxon>
        <taxon>Cyperaceae</taxon>
        <taxon>Cyperoideae</taxon>
        <taxon>Cariceae</taxon>
        <taxon>Carex</taxon>
        <taxon>Carex subgen. Euthyceras</taxon>
    </lineage>
</organism>
<reference evidence="6" key="1">
    <citation type="submission" date="2020-01" db="EMBL/GenBank/DDBJ databases">
        <title>Genome sequence of Kobresia littledalei, the first chromosome-level genome in the family Cyperaceae.</title>
        <authorList>
            <person name="Qu G."/>
        </authorList>
    </citation>
    <scope>NUCLEOTIDE SEQUENCE</scope>
    <source>
        <strain evidence="6">C.B.Clarke</strain>
        <tissue evidence="6">Leaf</tissue>
    </source>
</reference>
<dbReference type="Proteomes" id="UP000623129">
    <property type="component" value="Unassembled WGS sequence"/>
</dbReference>
<name>A0A833RTZ1_9POAL</name>
<dbReference type="Gene3D" id="3.40.50.200">
    <property type="entry name" value="Peptidase S8/S53 domain"/>
    <property type="match status" value="1"/>
</dbReference>
<gene>
    <name evidence="6" type="ORF">FCM35_KLT16820</name>
</gene>
<dbReference type="Pfam" id="PF17766">
    <property type="entry name" value="fn3_6"/>
    <property type="match status" value="1"/>
</dbReference>
<evidence type="ECO:0000313" key="7">
    <source>
        <dbReference type="Proteomes" id="UP000623129"/>
    </source>
</evidence>
<keyword evidence="4" id="KW-0378">Hydrolase</keyword>
<dbReference type="InterPro" id="IPR041469">
    <property type="entry name" value="Subtilisin-like_FN3"/>
</dbReference>
<dbReference type="PANTHER" id="PTHR10795">
    <property type="entry name" value="PROPROTEIN CONVERTASE SUBTILISIN/KEXIN"/>
    <property type="match status" value="1"/>
</dbReference>
<dbReference type="InterPro" id="IPR045051">
    <property type="entry name" value="SBT"/>
</dbReference>
<dbReference type="Gene3D" id="2.60.40.2310">
    <property type="match status" value="1"/>
</dbReference>
<protein>
    <submittedName>
        <fullName evidence="6">Subtilisin-like protease SBT3.5</fullName>
    </submittedName>
</protein>
<keyword evidence="3" id="KW-0732">Signal</keyword>
<keyword evidence="4" id="KW-0720">Serine protease</keyword>
<evidence type="ECO:0000313" key="6">
    <source>
        <dbReference type="EMBL" id="KAF3339349.1"/>
    </source>
</evidence>
<sequence>MCFSASIVDAYGVPIEAEATPRKLADPFDYGGGHIDPNKAADPGLVYDIDPSDYTKFFNCTLGPSDECDTSVGQLYQLNVPSIVVPDLKDIVSVFRTVTNVGPSNSTYKVFVQPPAGVTVFVEPNLISFDSSKKVETFKVTFVANRKVQGDYTFGSLTWSDRLNHSVRIPIVVRTIIQDYYADTA</sequence>
<dbReference type="GO" id="GO:0006508">
    <property type="term" value="P:proteolysis"/>
    <property type="evidence" value="ECO:0007669"/>
    <property type="project" value="UniProtKB-KW"/>
</dbReference>
<dbReference type="InterPro" id="IPR036852">
    <property type="entry name" value="Peptidase_S8/S53_dom_sf"/>
</dbReference>
<comment type="caution">
    <text evidence="6">The sequence shown here is derived from an EMBL/GenBank/DDBJ whole genome shotgun (WGS) entry which is preliminary data.</text>
</comment>
<feature type="domain" description="Subtilisin-like protease fibronectin type-III" evidence="5">
    <location>
        <begin position="77"/>
        <end position="173"/>
    </location>
</feature>
<dbReference type="GO" id="GO:0004252">
    <property type="term" value="F:serine-type endopeptidase activity"/>
    <property type="evidence" value="ECO:0007669"/>
    <property type="project" value="InterPro"/>
</dbReference>
<accession>A0A833RTZ1</accession>
<dbReference type="FunFam" id="2.60.40.2310:FF:000001">
    <property type="entry name" value="Subtilisin-like protease SBT1.5"/>
    <property type="match status" value="1"/>
</dbReference>
<keyword evidence="7" id="KW-1185">Reference proteome</keyword>
<dbReference type="OrthoDB" id="681081at2759"/>
<evidence type="ECO:0000256" key="2">
    <source>
        <dbReference type="ARBA" id="ARBA00022670"/>
    </source>
</evidence>
<evidence type="ECO:0000256" key="1">
    <source>
        <dbReference type="ARBA" id="ARBA00011073"/>
    </source>
</evidence>
<evidence type="ECO:0000256" key="4">
    <source>
        <dbReference type="ARBA" id="ARBA00022825"/>
    </source>
</evidence>
<evidence type="ECO:0000256" key="3">
    <source>
        <dbReference type="ARBA" id="ARBA00022729"/>
    </source>
</evidence>
<dbReference type="AlphaFoldDB" id="A0A833RTZ1"/>
<evidence type="ECO:0000259" key="5">
    <source>
        <dbReference type="Pfam" id="PF17766"/>
    </source>
</evidence>
<proteinExistence type="inferred from homology"/>
<dbReference type="EMBL" id="SWLB01000004">
    <property type="protein sequence ID" value="KAF3339349.1"/>
    <property type="molecule type" value="Genomic_DNA"/>
</dbReference>
<comment type="similarity">
    <text evidence="1">Belongs to the peptidase S8 family.</text>
</comment>
<keyword evidence="2 6" id="KW-0645">Protease</keyword>